<feature type="compositionally biased region" description="Basic and acidic residues" evidence="1">
    <location>
        <begin position="2526"/>
        <end position="2537"/>
    </location>
</feature>
<name>A0ABQ5RYM8_9CHLO</name>
<proteinExistence type="predicted"/>
<evidence type="ECO:0000256" key="1">
    <source>
        <dbReference type="SAM" id="MobiDB-lite"/>
    </source>
</evidence>
<feature type="compositionally biased region" description="Low complexity" evidence="1">
    <location>
        <begin position="2539"/>
        <end position="2550"/>
    </location>
</feature>
<gene>
    <name evidence="2" type="ORF">VaNZ11_005464</name>
</gene>
<feature type="compositionally biased region" description="Polar residues" evidence="1">
    <location>
        <begin position="1585"/>
        <end position="1596"/>
    </location>
</feature>
<reference evidence="2 3" key="1">
    <citation type="journal article" date="2023" name="IScience">
        <title>Expanded male sex-determining region conserved during the evolution of homothallism in the green alga Volvox.</title>
        <authorList>
            <person name="Yamamoto K."/>
            <person name="Matsuzaki R."/>
            <person name="Mahakham W."/>
            <person name="Heman W."/>
            <person name="Sekimoto H."/>
            <person name="Kawachi M."/>
            <person name="Minakuchi Y."/>
            <person name="Toyoda A."/>
            <person name="Nozaki H."/>
        </authorList>
    </citation>
    <scope>NUCLEOTIDE SEQUENCE [LARGE SCALE GENOMIC DNA]</scope>
    <source>
        <strain evidence="2 3">NIES-4468</strain>
    </source>
</reference>
<protein>
    <submittedName>
        <fullName evidence="2">Uncharacterized protein</fullName>
    </submittedName>
</protein>
<feature type="compositionally biased region" description="Basic and acidic residues" evidence="1">
    <location>
        <begin position="2853"/>
        <end position="2863"/>
    </location>
</feature>
<feature type="region of interest" description="Disordered" evidence="1">
    <location>
        <begin position="557"/>
        <end position="577"/>
    </location>
</feature>
<feature type="region of interest" description="Disordered" evidence="1">
    <location>
        <begin position="2475"/>
        <end position="2560"/>
    </location>
</feature>
<feature type="compositionally biased region" description="Low complexity" evidence="1">
    <location>
        <begin position="1565"/>
        <end position="1582"/>
    </location>
</feature>
<feature type="region of interest" description="Disordered" evidence="1">
    <location>
        <begin position="2576"/>
        <end position="2698"/>
    </location>
</feature>
<sequence>MYVIRQAGLCTGDVEMAGRTEVPAKDMQSFLGETASLLEQLSECAGVMECQEAGPTVNRDSLEHSAISAEMNALVWTTRLRMVLSQTFGISEVRTELLDLVSLGVLYNDALAPLLLQQMVRSLERGSWAEPGTGSAGGSAGAYGCRRGGDEENDWGEPMREGPDDTGWDGEELNGRAGAGTVKRFQRSKAACQLLGPTIADLPLALHLYSSCPEKCGELALQVVATIALLSSPKELSSWFAAYSAGGLTQVMDWLLEATLGWLTGPLSTDAADYEDGVRDAASSGGIFLQRQRDSNDGAAERVMVSPVAAAEHDQFLPLVQCGAVLLTAMSWSCPAVARGALVVVLDRLGAADEDLEGELEGHDEPFSCAIDDVGFHRCGPVWHVLRAIMSDMARVLAVRDRLKVLMRTGYEVGGMGSPSALQGSWYDHGPGPMAGGIPNEEAVRLVSELCGEDVDSYGHLLCQSLHLVALLAEHALYATSMRPAAAIRLVRLMAPLMPHSEDLVEMMLLDAANIAFEAAAAAAAEDSALRAAVRPASLNHGEGVADITSPSRAACQPCVPSANRPSDNTGRSPLTGITPARSVCSLRSSGARGTSILSEMLSLTLLGTSSGTPYSASAPLLLHQVCRAPANGVSSMLLDDASSGALTKRMEDRDGGHGGALPSAVLLALEVLCGVIMHGRRLAASFEPTVNKLLVGLIRLASRDSPLVSQVAHRSHCRSTVSCAASNDAYDVFGTAGRDGMSLASTNISVQIFSRVQAALAAAARAGVAVTPVSDADGTDPCMLYVAAVAATLRSCVECDMDDKNIRSITECGLSVDGVSDGKAGGARTQTPLPPASPGLRCSLSNCVRWQHARALPGHLLNDTAPYAGGGGAIGISRGRLQLRSTSLGSGQVAPIETGDQNVAFILAAPPVESLISGLGQALENMDWGGKPHGTGVENRGKDAPHPGSQQAQRRDRGRRLDEHITVLAELLVLAAFGDDCVATCQQGSRCSERTLSCQQMQQLSQQKFTDAEAEAVLQLRMQVLAALIAILARAPEAIALVVLRAAAPLLPQPLQEQRQRQLGKGLPEVVPPETDAVRCISKDEFGMGAAAAIGDRRVEGITTVGAASDILFPPNMLRRQTAYDEVVADDNNLLAAQSAVHEAVSLALLYRTRDDLVHATQDQMQTMLMGTDALAGPVCRQFDGHGNTVVRDADGGAGEAHMTATCANGGQRAVSTALAALLACHGALQDKLQQLAAAMVTPQGPLVESTVQEHKRLAAQTVAPGTGVTTPALIDQSVGMSAGVHPNSSFLGGTAVASILPLGDSGAKLASTQTAGSRDATKSAGAGKGSGFFVVRRLQAPAAPDATAAVAVASNQRHGGTPAPSATADRAAAPAAASMNSLLWSNKTALGHDSACDTLQSKLQHPLPPPAAVKAAIARPILNTWPVSVQVCTELLQQLLGLPAMSSLPLSPASQVQRWRLIAYGANMARRSLSSAGGLLMNLQPPVGERNTRSPGVLAEELLALGNVAINIALEAGAAQEVTPEAGGGNWNLAPASADVDTAITKASEPPGRKASGEAAGWTGTRAAGQTAPPGTAARGSFNPWQQGHQHQTPCPSPPPQVQSMGRNVAEDDAEKGGANKICGGSTVPWKGTMERAGRGCGSASDSRDVSTKKPGPAASDRMAEEPYEGQAGAQLDVQTHVDIPCTERKTTERRPRHIKMLGKLQESLLQFSRYKDVMASAFKPDSCRRSRRSCGGMDSNASRGGDSWHEGAGSESRRGGRKPCGPTRPTVHSHLLQPIQPQTNPEMSVLQRSKACTNHEAEQYLRMCASVHTCPPACILAGGHPGSHHGDDFGSNGDNCIRDEMQPGDAASEARAEALQLLATVARAAIVCLPSTCEGSPDFLQCSSETASKLTSRCSILLPLSRSGGSAAAAVAHGGAAPEDRGAPVANAIPLLQALLQRLYPPSVSGKIAREMLLDVVPHMSQLTFITLWVCEEPLAVASLCLLDEARRLLLRAHYPKPDPKKHGQQELGGRRHGLTPLAPPAQCPARVGGGELPFGGQQQQRQCKNGAVVGKVVDALVTLAAALPFCSSEGEPRYRQLFAAIAYSCSQMLLCPAGPGGGTNFSGKTARLLARLACRGALAVELLDLASEVLLGLSRAGRCPRLPCNGGGGVGQSGGRRGKSQGDQSICPYIHRAAARFARNNVLLAHARRGDCGFEASTAHVVAPWLTGSSTLQIAHVLLELSSAAVPRVQDAAVVMVTTGTYAPKMAGEELPASVATALTCCLQACGLLLNPPRAAISAAPVSVVTQPANCIWSTPVMGRAHAEAEAEEEKRRRLLVLAVRRLQTVAKCAAACMYVIKRRLSAALAATTAGVPAAAAPAPSATGRSVENDPLGNGPLCVVLSLWRYHSKDVAAVTEQLSAFPSRSLQRHSCDLHRLASAWKSAWHRLVLDVQGAPPPQEPGLFSDLVQALYKAWVRVCERATTCKRGKQLLSPPSPPDPSSHGAEPPLQPVPLCGSGRRAGTADISEPRGACHTSEGVARDIALRREKLSPNQQRQQGRPRPASAVKGVGNDEEIPYEPLLVILGYSSSEESSEEVDHDSSEVDVEREDDSANTSDDDDADRWDGDEADDEDRRGKVDGGDNTDVGSFHDKFNVADTSQRRNLQQEKHQQQSPLPPLPPQQQQKQQTHGKRRSMLVSSLRSVPAVPSAGNARLGMTERPLAAMTTDTGLDLPPALPPRTTPSVDVNVYIAAGKRRRITPAALVTTAKANCNKAMTTISVDPIHHAGAVQKQSVSAGATADAVNPSTTMAAATIESRHKRRSKTSVSEATAPVDEDADGNAATRGTGVPSAPAMDTKRRRRKHDSARRATQEEAGKRSSARRRRKKTRQRSSRNPFIAACLKETENRSSDTDGGWSDLEDFLVCQPERDYSAFLSKKHYYAADEDSEKDWS</sequence>
<evidence type="ECO:0000313" key="2">
    <source>
        <dbReference type="EMBL" id="GLI62733.1"/>
    </source>
</evidence>
<feature type="region of interest" description="Disordered" evidence="1">
    <location>
        <begin position="1548"/>
        <end position="1678"/>
    </location>
</feature>
<feature type="region of interest" description="Disordered" evidence="1">
    <location>
        <begin position="127"/>
        <end position="170"/>
    </location>
</feature>
<keyword evidence="3" id="KW-1185">Reference proteome</keyword>
<dbReference type="EMBL" id="BSDZ01000013">
    <property type="protein sequence ID" value="GLI62733.1"/>
    <property type="molecule type" value="Genomic_DNA"/>
</dbReference>
<comment type="caution">
    <text evidence="2">The sequence shown here is derived from an EMBL/GenBank/DDBJ whole genome shotgun (WGS) entry which is preliminary data.</text>
</comment>
<dbReference type="Proteomes" id="UP001165090">
    <property type="component" value="Unassembled WGS sequence"/>
</dbReference>
<evidence type="ECO:0000313" key="3">
    <source>
        <dbReference type="Proteomes" id="UP001165090"/>
    </source>
</evidence>
<accession>A0ABQ5RYM8</accession>
<feature type="compositionally biased region" description="Basic residues" evidence="1">
    <location>
        <begin position="2865"/>
        <end position="2878"/>
    </location>
</feature>
<feature type="region of interest" description="Disordered" evidence="1">
    <location>
        <begin position="927"/>
        <end position="960"/>
    </location>
</feature>
<feature type="compositionally biased region" description="Acidic residues" evidence="1">
    <location>
        <begin position="2579"/>
        <end position="2618"/>
    </location>
</feature>
<feature type="region of interest" description="Disordered" evidence="1">
    <location>
        <begin position="1730"/>
        <end position="1777"/>
    </location>
</feature>
<feature type="compositionally biased region" description="Polar residues" evidence="1">
    <location>
        <begin position="564"/>
        <end position="573"/>
    </location>
</feature>
<feature type="region of interest" description="Disordered" evidence="1">
    <location>
        <begin position="2800"/>
        <end position="2904"/>
    </location>
</feature>
<organism evidence="2 3">
    <name type="scientific">Volvox africanus</name>
    <dbReference type="NCBI Taxonomy" id="51714"/>
    <lineage>
        <taxon>Eukaryota</taxon>
        <taxon>Viridiplantae</taxon>
        <taxon>Chlorophyta</taxon>
        <taxon>core chlorophytes</taxon>
        <taxon>Chlorophyceae</taxon>
        <taxon>CS clade</taxon>
        <taxon>Chlamydomonadales</taxon>
        <taxon>Volvocaceae</taxon>
        <taxon>Volvox</taxon>
    </lineage>
</organism>